<dbReference type="AlphaFoldDB" id="A0A9P1N834"/>
<dbReference type="OrthoDB" id="5912264at2759"/>
<keyword evidence="1" id="KW-0646">Protease inhibitor</keyword>
<evidence type="ECO:0000256" key="1">
    <source>
        <dbReference type="ARBA" id="ARBA00022690"/>
    </source>
</evidence>
<comment type="caution">
    <text evidence="6">The sequence shown here is derived from an EMBL/GenBank/DDBJ whole genome shotgun (WGS) entry which is preliminary data.</text>
</comment>
<evidence type="ECO:0000256" key="4">
    <source>
        <dbReference type="SAM" id="SignalP"/>
    </source>
</evidence>
<feature type="domain" description="TIL" evidence="5">
    <location>
        <begin position="30"/>
        <end position="84"/>
    </location>
</feature>
<dbReference type="Gene3D" id="2.10.25.10">
    <property type="entry name" value="Laminin"/>
    <property type="match status" value="1"/>
</dbReference>
<dbReference type="PANTHER" id="PTHR23259:SF68">
    <property type="entry name" value="TIL DOMAIN-CONTAINING PROTEIN"/>
    <property type="match status" value="1"/>
</dbReference>
<dbReference type="Pfam" id="PF01826">
    <property type="entry name" value="TIL"/>
    <property type="match status" value="1"/>
</dbReference>
<proteinExistence type="predicted"/>
<feature type="signal peptide" evidence="4">
    <location>
        <begin position="1"/>
        <end position="23"/>
    </location>
</feature>
<dbReference type="EMBL" id="CANHGI010000005">
    <property type="protein sequence ID" value="CAI5451257.1"/>
    <property type="molecule type" value="Genomic_DNA"/>
</dbReference>
<protein>
    <recommendedName>
        <fullName evidence="5">TIL domain-containing protein</fullName>
    </recommendedName>
</protein>
<dbReference type="CDD" id="cd19941">
    <property type="entry name" value="TIL"/>
    <property type="match status" value="1"/>
</dbReference>
<dbReference type="Proteomes" id="UP001152747">
    <property type="component" value="Unassembled WGS sequence"/>
</dbReference>
<evidence type="ECO:0000256" key="3">
    <source>
        <dbReference type="ARBA" id="ARBA00023157"/>
    </source>
</evidence>
<evidence type="ECO:0000259" key="5">
    <source>
        <dbReference type="Pfam" id="PF01826"/>
    </source>
</evidence>
<feature type="chain" id="PRO_5040360911" description="TIL domain-containing protein" evidence="4">
    <location>
        <begin position="24"/>
        <end position="84"/>
    </location>
</feature>
<evidence type="ECO:0000313" key="6">
    <source>
        <dbReference type="EMBL" id="CAI5451257.1"/>
    </source>
</evidence>
<keyword evidence="2" id="KW-0722">Serine protease inhibitor</keyword>
<dbReference type="InterPro" id="IPR036084">
    <property type="entry name" value="Ser_inhib-like_sf"/>
</dbReference>
<dbReference type="GO" id="GO:0004867">
    <property type="term" value="F:serine-type endopeptidase inhibitor activity"/>
    <property type="evidence" value="ECO:0007669"/>
    <property type="project" value="UniProtKB-KW"/>
</dbReference>
<gene>
    <name evidence="6" type="ORF">CAMP_LOCUS13894</name>
</gene>
<dbReference type="PANTHER" id="PTHR23259">
    <property type="entry name" value="RIDDLE"/>
    <property type="match status" value="1"/>
</dbReference>
<evidence type="ECO:0000313" key="7">
    <source>
        <dbReference type="Proteomes" id="UP001152747"/>
    </source>
</evidence>
<sequence>MKVFLVFSIILIVVLVLLQGTESAPNKKKCGENEEFLACGTSCEPNCIDGMVLFCTKQCVIDVCQCKHGFYRNKDKKCVSRNKC</sequence>
<dbReference type="SUPFAM" id="SSF57567">
    <property type="entry name" value="Serine protease inhibitors"/>
    <property type="match status" value="1"/>
</dbReference>
<dbReference type="InterPro" id="IPR002919">
    <property type="entry name" value="TIL_dom"/>
</dbReference>
<keyword evidence="3" id="KW-1015">Disulfide bond</keyword>
<reference evidence="6" key="1">
    <citation type="submission" date="2022-11" db="EMBL/GenBank/DDBJ databases">
        <authorList>
            <person name="Kikuchi T."/>
        </authorList>
    </citation>
    <scope>NUCLEOTIDE SEQUENCE</scope>
    <source>
        <strain evidence="6">PS1010</strain>
    </source>
</reference>
<organism evidence="6 7">
    <name type="scientific">Caenorhabditis angaria</name>
    <dbReference type="NCBI Taxonomy" id="860376"/>
    <lineage>
        <taxon>Eukaryota</taxon>
        <taxon>Metazoa</taxon>
        <taxon>Ecdysozoa</taxon>
        <taxon>Nematoda</taxon>
        <taxon>Chromadorea</taxon>
        <taxon>Rhabditida</taxon>
        <taxon>Rhabditina</taxon>
        <taxon>Rhabditomorpha</taxon>
        <taxon>Rhabditoidea</taxon>
        <taxon>Rhabditidae</taxon>
        <taxon>Peloderinae</taxon>
        <taxon>Caenorhabditis</taxon>
    </lineage>
</organism>
<keyword evidence="4" id="KW-0732">Signal</keyword>
<dbReference type="InterPro" id="IPR051368">
    <property type="entry name" value="SerProtInhib-TIL_Domain"/>
</dbReference>
<name>A0A9P1N834_9PELO</name>
<evidence type="ECO:0000256" key="2">
    <source>
        <dbReference type="ARBA" id="ARBA00022900"/>
    </source>
</evidence>
<accession>A0A9P1N834</accession>
<keyword evidence="7" id="KW-1185">Reference proteome</keyword>